<dbReference type="EMBL" id="JAIXMP010000032">
    <property type="protein sequence ID" value="KAI9250573.1"/>
    <property type="molecule type" value="Genomic_DNA"/>
</dbReference>
<dbReference type="Proteomes" id="UP001209540">
    <property type="component" value="Unassembled WGS sequence"/>
</dbReference>
<feature type="region of interest" description="Disordered" evidence="7">
    <location>
        <begin position="143"/>
        <end position="177"/>
    </location>
</feature>
<feature type="region of interest" description="Disordered" evidence="7">
    <location>
        <begin position="20"/>
        <end position="65"/>
    </location>
</feature>
<dbReference type="SUPFAM" id="SSF49758">
    <property type="entry name" value="Calpain large subunit, middle domain (domain III)"/>
    <property type="match status" value="2"/>
</dbReference>
<dbReference type="InterPro" id="IPR036213">
    <property type="entry name" value="Calpain_III_sf"/>
</dbReference>
<dbReference type="GO" id="GO:0004198">
    <property type="term" value="F:calcium-dependent cysteine-type endopeptidase activity"/>
    <property type="evidence" value="ECO:0007669"/>
    <property type="project" value="InterPro"/>
</dbReference>
<keyword evidence="4 6" id="KW-0788">Thiol protease</keyword>
<dbReference type="Gene3D" id="3.90.70.10">
    <property type="entry name" value="Cysteine proteinases"/>
    <property type="match status" value="1"/>
</dbReference>
<dbReference type="CDD" id="cd00044">
    <property type="entry name" value="CysPc"/>
    <property type="match status" value="1"/>
</dbReference>
<organism evidence="9 10">
    <name type="scientific">Phascolomyces articulosus</name>
    <dbReference type="NCBI Taxonomy" id="60185"/>
    <lineage>
        <taxon>Eukaryota</taxon>
        <taxon>Fungi</taxon>
        <taxon>Fungi incertae sedis</taxon>
        <taxon>Mucoromycota</taxon>
        <taxon>Mucoromycotina</taxon>
        <taxon>Mucoromycetes</taxon>
        <taxon>Mucorales</taxon>
        <taxon>Lichtheimiaceae</taxon>
        <taxon>Phascolomyces</taxon>
    </lineage>
</organism>
<evidence type="ECO:0000256" key="3">
    <source>
        <dbReference type="ARBA" id="ARBA00022801"/>
    </source>
</evidence>
<feature type="compositionally biased region" description="Low complexity" evidence="7">
    <location>
        <begin position="151"/>
        <end position="167"/>
    </location>
</feature>
<evidence type="ECO:0000256" key="4">
    <source>
        <dbReference type="ARBA" id="ARBA00022807"/>
    </source>
</evidence>
<accession>A0AAD5K0U3</accession>
<reference evidence="9" key="2">
    <citation type="submission" date="2023-02" db="EMBL/GenBank/DDBJ databases">
        <authorList>
            <consortium name="DOE Joint Genome Institute"/>
            <person name="Mondo S.J."/>
            <person name="Chang Y."/>
            <person name="Wang Y."/>
            <person name="Ahrendt S."/>
            <person name="Andreopoulos W."/>
            <person name="Barry K."/>
            <person name="Beard J."/>
            <person name="Benny G.L."/>
            <person name="Blankenship S."/>
            <person name="Bonito G."/>
            <person name="Cuomo C."/>
            <person name="Desiro A."/>
            <person name="Gervers K.A."/>
            <person name="Hundley H."/>
            <person name="Kuo A."/>
            <person name="LaButti K."/>
            <person name="Lang B.F."/>
            <person name="Lipzen A."/>
            <person name="O'Donnell K."/>
            <person name="Pangilinan J."/>
            <person name="Reynolds N."/>
            <person name="Sandor L."/>
            <person name="Smith M.W."/>
            <person name="Tsang A."/>
            <person name="Grigoriev I.V."/>
            <person name="Stajich J.E."/>
            <person name="Spatafora J.W."/>
        </authorList>
    </citation>
    <scope>NUCLEOTIDE SEQUENCE</scope>
    <source>
        <strain evidence="9">RSA 2281</strain>
    </source>
</reference>
<feature type="active site" evidence="5 6">
    <location>
        <position position="278"/>
    </location>
</feature>
<dbReference type="SMART" id="SM00230">
    <property type="entry name" value="CysPc"/>
    <property type="match status" value="1"/>
</dbReference>
<name>A0AAD5K0U3_9FUNG</name>
<dbReference type="PRINTS" id="PR00704">
    <property type="entry name" value="CALPAIN"/>
</dbReference>
<comment type="caution">
    <text evidence="9">The sequence shown here is derived from an EMBL/GenBank/DDBJ whole genome shotgun (WGS) entry which is preliminary data.</text>
</comment>
<feature type="compositionally biased region" description="Acidic residues" evidence="7">
    <location>
        <begin position="55"/>
        <end position="65"/>
    </location>
</feature>
<dbReference type="SUPFAM" id="SSF116846">
    <property type="entry name" value="MIT domain"/>
    <property type="match status" value="1"/>
</dbReference>
<dbReference type="InterPro" id="IPR022684">
    <property type="entry name" value="Calpain_cysteine_protease"/>
</dbReference>
<dbReference type="Pfam" id="PF00648">
    <property type="entry name" value="Peptidase_C2"/>
    <property type="match status" value="1"/>
</dbReference>
<keyword evidence="10" id="KW-1185">Reference proteome</keyword>
<dbReference type="PANTHER" id="PTHR46143:SF1">
    <property type="entry name" value="CALPAIN-7"/>
    <property type="match status" value="1"/>
</dbReference>
<evidence type="ECO:0000256" key="6">
    <source>
        <dbReference type="PROSITE-ProRule" id="PRU00239"/>
    </source>
</evidence>
<evidence type="ECO:0000256" key="1">
    <source>
        <dbReference type="ARBA" id="ARBA00010193"/>
    </source>
</evidence>
<dbReference type="AlphaFoldDB" id="A0AAD5K0U3"/>
<dbReference type="InterPro" id="IPR036181">
    <property type="entry name" value="MIT_dom_sf"/>
</dbReference>
<protein>
    <recommendedName>
        <fullName evidence="8">Calpain catalytic domain-containing protein</fullName>
    </recommendedName>
</protein>
<evidence type="ECO:0000313" key="10">
    <source>
        <dbReference type="Proteomes" id="UP001209540"/>
    </source>
</evidence>
<feature type="active site" evidence="5 6">
    <location>
        <position position="448"/>
    </location>
</feature>
<dbReference type="GO" id="GO:0006508">
    <property type="term" value="P:proteolysis"/>
    <property type="evidence" value="ECO:0007669"/>
    <property type="project" value="UniProtKB-KW"/>
</dbReference>
<dbReference type="PANTHER" id="PTHR46143">
    <property type="entry name" value="CALPAIN-7"/>
    <property type="match status" value="1"/>
</dbReference>
<feature type="domain" description="Calpain catalytic" evidence="8">
    <location>
        <begin position="229"/>
        <end position="530"/>
    </location>
</feature>
<keyword evidence="3 6" id="KW-0378">Hydrolase</keyword>
<reference evidence="9" key="1">
    <citation type="journal article" date="2022" name="IScience">
        <title>Evolution of zygomycete secretomes and the origins of terrestrial fungal ecologies.</title>
        <authorList>
            <person name="Chang Y."/>
            <person name="Wang Y."/>
            <person name="Mondo S."/>
            <person name="Ahrendt S."/>
            <person name="Andreopoulos W."/>
            <person name="Barry K."/>
            <person name="Beard J."/>
            <person name="Benny G.L."/>
            <person name="Blankenship S."/>
            <person name="Bonito G."/>
            <person name="Cuomo C."/>
            <person name="Desiro A."/>
            <person name="Gervers K.A."/>
            <person name="Hundley H."/>
            <person name="Kuo A."/>
            <person name="LaButti K."/>
            <person name="Lang B.F."/>
            <person name="Lipzen A."/>
            <person name="O'Donnell K."/>
            <person name="Pangilinan J."/>
            <person name="Reynolds N."/>
            <person name="Sandor L."/>
            <person name="Smith M.E."/>
            <person name="Tsang A."/>
            <person name="Grigoriev I.V."/>
            <person name="Stajich J.E."/>
            <person name="Spatafora J.W."/>
        </authorList>
    </citation>
    <scope>NUCLEOTIDE SEQUENCE</scope>
    <source>
        <strain evidence="9">RSA 2281</strain>
    </source>
</reference>
<dbReference type="InterPro" id="IPR051297">
    <property type="entry name" value="PalB/RIM13"/>
</dbReference>
<sequence length="865" mass="98322">RAERGQLMQKMNEYVHRRGQLERYSTGVKAPAAAHPDAKKHRVYDIPDTSMDHSSDEEDDEDSEEMAEIRWILQKAQFSLTQGELNDTKKYLDEALEYYLDAADWSKKAYEALAYDPRKRALARNLCFQAVDKAEEIKAQTMHQKNQLLGRQRASSTSSTRSNISVRTIEEPNGKPEMYTGAGDDLMTQRLSSAELEVLKYTSNVNDNVFLPWIDDTDLKEKFSFPTRFIDPDGSLRLSEKQMAKFGGWKRPTEFMKHPKLIQLISSTSIVQDVVTDCSFVASLCVAAAYERKFKKQLITSCIYPQDAKGQPCYNPNGKYVIKLVHNGIQRKVIKKEVRNIVDDLLPVSRDGTLMCTFSTHKEELWSSIIEKALMGGYDFPGSNSGIDLYSLTGWIPEHIFIYDKHFVADKVWDRILEGSKYGDVLVTVATGELTEAEADRLGLVPTHAYAVIDIKIVLGKRFMQVKNPWSHKRWQGPYSHLDTANWTTELKNTLNYDPYVAEQNDDGIFWIDFESVCKHFTSIHLNWNPEPFTHRWVLHTVWPEHIGPKKDVYNLGYNPQFSLQVTVPDKKPAAVWLLLSKHVMITEENTDYITLHVYSNTGGQRIYYPGDPFKEGTYVNSPHILVRFNAPPGTSDYTIVASQHEKAQSLYFSLRAWSLAPFKLNEVPMQYSIEQKWRIQVPPINYGEYGSEAGLLLMLEAPKSFAVHLMLVEGGKRASSVSMRDILAESGPYRHGFCYCELSNITHAIPSEGAGMFRKVLHGEWICGYSAMGCPSYGHYDKIDPLPSINVTIYEKHPTELFGREVATSGPYTNVIQGVATSDVVLSQNQTGYIIVLATHEKDIAGEFTVTLYSDRPVNVRNDR</sequence>
<dbReference type="Gene3D" id="1.20.58.80">
    <property type="entry name" value="Phosphotransferase system, lactose/cellobiose-type IIA subunit"/>
    <property type="match status" value="1"/>
</dbReference>
<evidence type="ECO:0000256" key="5">
    <source>
        <dbReference type="PIRSR" id="PIRSR622684-1"/>
    </source>
</evidence>
<evidence type="ECO:0000256" key="2">
    <source>
        <dbReference type="ARBA" id="ARBA00022670"/>
    </source>
</evidence>
<keyword evidence="2 6" id="KW-0645">Protease</keyword>
<dbReference type="InterPro" id="IPR038765">
    <property type="entry name" value="Papain-like_cys_pep_sf"/>
</dbReference>
<feature type="active site" evidence="5 6">
    <location>
        <position position="468"/>
    </location>
</feature>
<feature type="non-terminal residue" evidence="9">
    <location>
        <position position="1"/>
    </location>
</feature>
<dbReference type="Gene3D" id="2.60.120.380">
    <property type="match status" value="1"/>
</dbReference>
<dbReference type="InterPro" id="IPR001300">
    <property type="entry name" value="Peptidase_C2_calpain_cat"/>
</dbReference>
<proteinExistence type="inferred from homology"/>
<evidence type="ECO:0000313" key="9">
    <source>
        <dbReference type="EMBL" id="KAI9250573.1"/>
    </source>
</evidence>
<dbReference type="SUPFAM" id="SSF54001">
    <property type="entry name" value="Cysteine proteinases"/>
    <property type="match status" value="1"/>
</dbReference>
<evidence type="ECO:0000256" key="7">
    <source>
        <dbReference type="SAM" id="MobiDB-lite"/>
    </source>
</evidence>
<gene>
    <name evidence="9" type="ORF">BDA99DRAFT_444937</name>
</gene>
<evidence type="ECO:0000259" key="8">
    <source>
        <dbReference type="PROSITE" id="PS50203"/>
    </source>
</evidence>
<comment type="similarity">
    <text evidence="1">Belongs to the peptidase C2 family. PalB/RIM13 subfamily.</text>
</comment>
<dbReference type="PROSITE" id="PS50203">
    <property type="entry name" value="CALPAIN_CAT"/>
    <property type="match status" value="1"/>
</dbReference>